<dbReference type="STRING" id="1736674.APS56_04790"/>
<sequence length="943" mass="107566">MRKINIILYALFLLISVSCKKTDQLPVEIHNNQIEITSLEKVYSFTTEFTIIYTDSDPNIAARPGGIDNVSYNVITWETPNGMQGDLKEVKRNDSQGGDGFDDRILDATTKERTPIIYNAGENMVIKAQSLEQVGDTIHLTFPENEKFSLEAYVDVSAKPFPKLSYSFIPKIAGYFSIGYTGAPKLNIDETEEIWQPLIWQEKRFPEKPFMTLAYRTPIPTTLVHDGKNTIGVLAASEEFPFNPLPLLENSRFGVMLRNLNGEAQPQLFAPVLGGVESKMEAAQAYNFSSYLVVHPASITQTYEHIAYNIFGFDDYRKNEIASLNDVFENIVEYSMSQNAWYVDSLKGYAYSTDVPGAVKNVSSLNPLEISLVTDDKDMFDKRAYPIMEYIISREKFLFSLDPEQKIQQPSRKMYGPAAPLSELTTLYNTLGKKNDFLLQMAKDEVGKVKARNLDVKMSSDNWMSAMYLYKATGESKYIEKAKTLADEYINERINEKPVNFTDPLSEGAFFWTGLTPRWIQLLELYELTKDKKYLDAAQYGARHYTMFTWMSPQIPDKNITVNKDGKAPVYWYLASKGHTPMYYPEEQVPAWRLSEMGLTPESTGTSTGHRAIFMANYAPWMLRVGYYANDQLLKDVAKSAIIGRYRNFPGYHINTARTTAYEKFDYPYHKHKELSVNSFHYNHILPMASMLLDYLVTDAFVRSEGKINFPSEFIEGYAYLQNKFYGSEKGDFYDEKGVQLWMPKKLLAMDNLELNYITARKDDKMYIAFTNQSNKIVKTRVSLNSEYVDIENAQGKIWKDNVVDGEFSTSGSFDVEVSPNGITAVVIDGVHLKKGFQESILAHDEKIDNSYKVLDFGNTKAMIFNLGNYAKRAYIYLQDDDSKWSSVSLTYKNDKGAEKTIIDQDYPYEFTIPLENTGLEFMISGNDLDGKVSKSSWQVLGE</sequence>
<name>A0A0P0CKD2_9FLAO</name>
<feature type="chain" id="PRO_5006042649" evidence="1">
    <location>
        <begin position="22"/>
        <end position="943"/>
    </location>
</feature>
<reference evidence="2 3" key="1">
    <citation type="submission" date="2015-10" db="EMBL/GenBank/DDBJ databases">
        <authorList>
            <person name="Gilbert D.G."/>
        </authorList>
    </citation>
    <scope>NUCLEOTIDE SEQUENCE [LARGE SCALE GENOMIC DNA]</scope>
    <source>
        <strain evidence="3">HZ-22</strain>
    </source>
</reference>
<dbReference type="AlphaFoldDB" id="A0A0P0CKD2"/>
<dbReference type="InterPro" id="IPR008928">
    <property type="entry name" value="6-hairpin_glycosidase_sf"/>
</dbReference>
<evidence type="ECO:0000256" key="1">
    <source>
        <dbReference type="SAM" id="SignalP"/>
    </source>
</evidence>
<keyword evidence="1" id="KW-0732">Signal</keyword>
<accession>A0A0P0CKD2</accession>
<gene>
    <name evidence="2" type="ORF">APS56_04790</name>
</gene>
<dbReference type="EMBL" id="CP012898">
    <property type="protein sequence ID" value="ALJ06736.1"/>
    <property type="molecule type" value="Genomic_DNA"/>
</dbReference>
<evidence type="ECO:0000313" key="3">
    <source>
        <dbReference type="Proteomes" id="UP000057981"/>
    </source>
</evidence>
<dbReference type="SUPFAM" id="SSF48208">
    <property type="entry name" value="Six-hairpin glycosidases"/>
    <property type="match status" value="1"/>
</dbReference>
<dbReference type="PROSITE" id="PS51257">
    <property type="entry name" value="PROKAR_LIPOPROTEIN"/>
    <property type="match status" value="1"/>
</dbReference>
<feature type="signal peptide" evidence="1">
    <location>
        <begin position="1"/>
        <end position="21"/>
    </location>
</feature>
<dbReference type="Gene3D" id="1.50.10.20">
    <property type="match status" value="1"/>
</dbReference>
<organism evidence="2 3">
    <name type="scientific">Pseudalgibacter alginicilyticus</name>
    <dbReference type="NCBI Taxonomy" id="1736674"/>
    <lineage>
        <taxon>Bacteria</taxon>
        <taxon>Pseudomonadati</taxon>
        <taxon>Bacteroidota</taxon>
        <taxon>Flavobacteriia</taxon>
        <taxon>Flavobacteriales</taxon>
        <taxon>Flavobacteriaceae</taxon>
        <taxon>Pseudalgibacter</taxon>
    </lineage>
</organism>
<dbReference type="GO" id="GO:0005975">
    <property type="term" value="P:carbohydrate metabolic process"/>
    <property type="evidence" value="ECO:0007669"/>
    <property type="project" value="InterPro"/>
</dbReference>
<dbReference type="Proteomes" id="UP000057981">
    <property type="component" value="Chromosome"/>
</dbReference>
<protein>
    <submittedName>
        <fullName evidence="2">Uncharacterized protein</fullName>
    </submittedName>
</protein>
<dbReference type="PATRIC" id="fig|1736674.3.peg.985"/>
<dbReference type="KEGG" id="ahz:APS56_04790"/>
<evidence type="ECO:0000313" key="2">
    <source>
        <dbReference type="EMBL" id="ALJ06736.1"/>
    </source>
</evidence>
<keyword evidence="3" id="KW-1185">Reference proteome</keyword>
<proteinExistence type="predicted"/>